<dbReference type="PANTHER" id="PTHR32305:SF15">
    <property type="entry name" value="PROTEIN RHSA-RELATED"/>
    <property type="match status" value="1"/>
</dbReference>
<accession>A0AAU7DDN9</accession>
<dbReference type="EMBL" id="CP121196">
    <property type="protein sequence ID" value="XBH15760.1"/>
    <property type="molecule type" value="Genomic_DNA"/>
</dbReference>
<reference evidence="2" key="1">
    <citation type="submission" date="2023-03" db="EMBL/GenBank/DDBJ databases">
        <title>Edaphobacter sp.</title>
        <authorList>
            <person name="Huber K.J."/>
            <person name="Papendorf J."/>
            <person name="Pilke C."/>
            <person name="Bunk B."/>
            <person name="Sproeer C."/>
            <person name="Pester M."/>
        </authorList>
    </citation>
    <scope>NUCLEOTIDE SEQUENCE</scope>
    <source>
        <strain evidence="2">DSM 110680</strain>
    </source>
</reference>
<evidence type="ECO:0000256" key="1">
    <source>
        <dbReference type="SAM" id="MobiDB-lite"/>
    </source>
</evidence>
<feature type="region of interest" description="Disordered" evidence="1">
    <location>
        <begin position="1556"/>
        <end position="1579"/>
    </location>
</feature>
<dbReference type="InterPro" id="IPR050708">
    <property type="entry name" value="T6SS_VgrG/RHS"/>
</dbReference>
<feature type="region of interest" description="Disordered" evidence="1">
    <location>
        <begin position="738"/>
        <end position="766"/>
    </location>
</feature>
<sequence>MTYAPPVIARRTSRRLGIFCSMLAIAVVPLAKAQGYLTAIGNYNFSQHVPVELGYYDPSTGDMHLVIPLGSWPQRGGSALGAALVYDSRIWFINNNTWQPTNIPNSSGGWRFQTVPVHSGGSPTHSTTIANCPGGSPGQRYTYYNNFAWSDSTGEVHAFPILTQNDPLGCNGGSGSSDTEYAGDASGYVMSVTNYTTVSSIYDATGALVYPNSTASIKDRNGNYFAWNGSGNPTDTTGRTYVITTTNCNGHANQTCYDVSNSQNTGTAGTSRFIATTESLSVQTLFQQSGVTEYSGTVTVLQSIQLPDNTTYQFTYDNGGQGTYGELTGMTLPPGGSITYSYGTYFDMFGNHNRWLQSKTFGSAVWQYSAGNTTQCASGYAYCQTVTVFKPDGKAIGYTFGSNLGSAGSWLTNTTYYNANGSTQNPIVSTSTTWTSTSALGAMPATETTQMLDASSPYPTTTVHYSYTGTNIPLVSTISEWNYYTGSLPSTPSRITSFTYGYFGKAFSYQQPTTVIVTDGAGTQTYRKTNITYDGGSLNSRTGIVNHDDANYGVSFTSRGNPTSIAKLVSGSNYLTTSTSYDMTGQPVSATDASGHTSLMSYADNYYSDGSSTLPSAYSPPTPTNAYLTSVTLPLSGTFAYGYYYGTGQQALLQDQNSAKTYLHYYDSLNRATEVISPISGWTLWQYQSGSETQVDTYAGISDTSPSATCVSCRHDRLNSDGLGRAISSVLMSDPDGSTTSTMSFDGNSRLMTSSNPYRSTSDPTYGSDTTAYDGFDRVVSTTHADTTSVKTFLGAAVGSNGGQSSQLCAQSTYGVGYPVLTIDEASRKRQFWNDAFGRTIETDESNSSGALTVNTCYGYDPADDLTSVAPLGATARTYLYDLIGRITQAIDPESGTVNYYYTNSSGGVCSGNAASVCRRTDARGITATYSYDAESRLGSMSYSDGTTPTINYYYDQVSYNGLTILNGKGRRTGMSDGSGQSAWSFDAAGDVISQRQTISGITNTVNYSYNPDGSPASITYPSGRTITYAYGNAGRATSAIDTVNGINYATQATYSPIGAPASVLHGHSNTFGGITESNAYNSRIEITGTAATSSNGTAFSLTEGYVQPTGNNLTLASETNNLDNGRNLSTSYDFLNRVSSAQTQATSGADCWGLTFGDDALGNLLSETVSKCSAYALSVSVNNKNQITGYSYDASGDLTGDGLYGYSYNAMGQLTSAAGVNYSYDGSGARVSKSSGTLFWRSASGRTLTETDLAGNLKNEYVYFGGHQIALRNSSGSIYYYFLDHLGSTRVITDSLGNQCYDTDFYPYGVEVGPFKNSCPQNFKFTGYERDAETGLDYAFGRYYNSRIGRFMSSDPDSGSSNAGDPQSWNRYTYVENNPLTFTDPDGLSCTEYSLGVDDHKGKFDKIIPAEASIYPYDKMGKLGGILSAGFGKGGDDAALTTLLSQPEPGGYDLVVYSGSAQTLKTVLKKHPELSKNIASVTYLSPGINISGAGGMYLGNNGVAFKASGLLDWFATMGARSAGVQLLATKPEPGMKTTHDFASEMTDPAVRQRLATFPGSKGPCPSRHPSGEGSDGGSLPVTGVWYGNQPEYDDEEGGAFVGNSDWYVVWFYNYPAPRAVL</sequence>
<name>A0AAU7DDN9_9BACT</name>
<dbReference type="InterPro" id="IPR031325">
    <property type="entry name" value="RHS_repeat"/>
</dbReference>
<dbReference type="RefSeq" id="WP_348260991.1">
    <property type="nucleotide sequence ID" value="NZ_CP121196.1"/>
</dbReference>
<dbReference type="NCBIfam" id="TIGR03696">
    <property type="entry name" value="Rhs_assc_core"/>
    <property type="match status" value="1"/>
</dbReference>
<dbReference type="InterPro" id="IPR022385">
    <property type="entry name" value="Rhs_assc_core"/>
</dbReference>
<dbReference type="PANTHER" id="PTHR32305">
    <property type="match status" value="1"/>
</dbReference>
<gene>
    <name evidence="2" type="ORF">P8935_14390</name>
</gene>
<dbReference type="Pfam" id="PF05593">
    <property type="entry name" value="RHS_repeat"/>
    <property type="match status" value="1"/>
</dbReference>
<proteinExistence type="predicted"/>
<dbReference type="Gene3D" id="2.180.10.10">
    <property type="entry name" value="RHS repeat-associated core"/>
    <property type="match status" value="1"/>
</dbReference>
<protein>
    <submittedName>
        <fullName evidence="2">RHS repeat-associated core domain-containing protein</fullName>
    </submittedName>
</protein>
<organism evidence="2">
    <name type="scientific">Telmatobacter sp. DSM 110680</name>
    <dbReference type="NCBI Taxonomy" id="3036704"/>
    <lineage>
        <taxon>Bacteria</taxon>
        <taxon>Pseudomonadati</taxon>
        <taxon>Acidobacteriota</taxon>
        <taxon>Terriglobia</taxon>
        <taxon>Terriglobales</taxon>
        <taxon>Acidobacteriaceae</taxon>
        <taxon>Telmatobacter</taxon>
    </lineage>
</organism>
<evidence type="ECO:0000313" key="2">
    <source>
        <dbReference type="EMBL" id="XBH15760.1"/>
    </source>
</evidence>